<organism evidence="1">
    <name type="scientific">Oryza glumipatula</name>
    <dbReference type="NCBI Taxonomy" id="40148"/>
    <lineage>
        <taxon>Eukaryota</taxon>
        <taxon>Viridiplantae</taxon>
        <taxon>Streptophyta</taxon>
        <taxon>Embryophyta</taxon>
        <taxon>Tracheophyta</taxon>
        <taxon>Spermatophyta</taxon>
        <taxon>Magnoliopsida</taxon>
        <taxon>Liliopsida</taxon>
        <taxon>Poales</taxon>
        <taxon>Poaceae</taxon>
        <taxon>BOP clade</taxon>
        <taxon>Oryzoideae</taxon>
        <taxon>Oryzeae</taxon>
        <taxon>Oryzinae</taxon>
        <taxon>Oryza</taxon>
    </lineage>
</organism>
<evidence type="ECO:0000313" key="1">
    <source>
        <dbReference type="EnsemblPlants" id="OGLUM01G25640.1"/>
    </source>
</evidence>
<keyword evidence="2" id="KW-1185">Reference proteome</keyword>
<protein>
    <submittedName>
        <fullName evidence="1">Uncharacterized protein</fullName>
    </submittedName>
</protein>
<proteinExistence type="predicted"/>
<dbReference type="AlphaFoldDB" id="A0A0D9YBE8"/>
<accession>A0A0D9YBE8</accession>
<dbReference type="EnsemblPlants" id="OGLUM01G25640.1">
    <property type="protein sequence ID" value="OGLUM01G25640.1"/>
    <property type="gene ID" value="OGLUM01G25640"/>
</dbReference>
<evidence type="ECO:0000313" key="2">
    <source>
        <dbReference type="Proteomes" id="UP000026961"/>
    </source>
</evidence>
<reference evidence="1" key="3">
    <citation type="submission" date="2018-05" db="EMBL/GenBank/DDBJ databases">
        <title>OgluRS3 (Oryza glumaepatula Reference Sequence Version 3).</title>
        <authorList>
            <person name="Zhang J."/>
            <person name="Kudrna D."/>
            <person name="Lee S."/>
            <person name="Talag J."/>
            <person name="Welchert J."/>
            <person name="Wing R.A."/>
        </authorList>
    </citation>
    <scope>NUCLEOTIDE SEQUENCE [LARGE SCALE GENOMIC DNA]</scope>
</reference>
<reference evidence="1" key="2">
    <citation type="submission" date="2015-04" db="UniProtKB">
        <authorList>
            <consortium name="EnsemblPlants"/>
        </authorList>
    </citation>
    <scope>IDENTIFICATION</scope>
</reference>
<dbReference type="Proteomes" id="UP000026961">
    <property type="component" value="Chromosome 1"/>
</dbReference>
<dbReference type="Gramene" id="OGLUM01G25640.1">
    <property type="protein sequence ID" value="OGLUM01G25640.1"/>
    <property type="gene ID" value="OGLUM01G25640"/>
</dbReference>
<sequence>MAVVGNGDCRIRELGTILCKGITTKTWVADEILDPVGKMQNKLRTIQQEGSNFRLGLPSKD</sequence>
<name>A0A0D9YBE8_9ORYZ</name>
<reference evidence="1" key="1">
    <citation type="submission" date="2013-08" db="EMBL/GenBank/DDBJ databases">
        <title>Oryza genome evolution.</title>
        <authorList>
            <person name="Wing R.A."/>
            <person name="Panaud O."/>
            <person name="Oliveira A.C."/>
        </authorList>
    </citation>
    <scope>NUCLEOTIDE SEQUENCE</scope>
</reference>
<dbReference type="HOGENOM" id="CLU_2926362_0_0_1"/>